<gene>
    <name evidence="17" type="primary">MAK5</name>
    <name evidence="17" type="ORF">VNI00_009303</name>
</gene>
<comment type="catalytic activity">
    <reaction evidence="10">
        <text>ATP + H2O = ADP + phosphate + H(+)</text>
        <dbReference type="Rhea" id="RHEA:13065"/>
        <dbReference type="ChEBI" id="CHEBI:15377"/>
        <dbReference type="ChEBI" id="CHEBI:15378"/>
        <dbReference type="ChEBI" id="CHEBI:30616"/>
        <dbReference type="ChEBI" id="CHEBI:43474"/>
        <dbReference type="ChEBI" id="CHEBI:456216"/>
        <dbReference type="EC" id="3.6.4.13"/>
    </reaction>
</comment>
<proteinExistence type="inferred from homology"/>
<evidence type="ECO:0000256" key="5">
    <source>
        <dbReference type="ARBA" id="ARBA00022801"/>
    </source>
</evidence>
<dbReference type="PROSITE" id="PS51194">
    <property type="entry name" value="HELICASE_CTER"/>
    <property type="match status" value="1"/>
</dbReference>
<comment type="subcellular location">
    <subcellularLocation>
        <location evidence="1">Nucleus</location>
    </subcellularLocation>
</comment>
<keyword evidence="5 12" id="KW-0378">Hydrolase</keyword>
<feature type="region of interest" description="Disordered" evidence="13">
    <location>
        <begin position="651"/>
        <end position="671"/>
    </location>
</feature>
<dbReference type="Pfam" id="PF00271">
    <property type="entry name" value="Helicase_C"/>
    <property type="match status" value="1"/>
</dbReference>
<keyword evidence="8" id="KW-0694">RNA-binding</keyword>
<feature type="region of interest" description="Disordered" evidence="13">
    <location>
        <begin position="1"/>
        <end position="42"/>
    </location>
</feature>
<dbReference type="EMBL" id="JAYKXP010000034">
    <property type="protein sequence ID" value="KAK7041437.1"/>
    <property type="molecule type" value="Genomic_DNA"/>
</dbReference>
<keyword evidence="18" id="KW-1185">Reference proteome</keyword>
<dbReference type="GO" id="GO:0016787">
    <property type="term" value="F:hydrolase activity"/>
    <property type="evidence" value="ECO:0007669"/>
    <property type="project" value="UniProtKB-KW"/>
</dbReference>
<dbReference type="EC" id="3.6.4.13" evidence="2"/>
<evidence type="ECO:0000313" key="18">
    <source>
        <dbReference type="Proteomes" id="UP001383192"/>
    </source>
</evidence>
<dbReference type="InterPro" id="IPR050079">
    <property type="entry name" value="DEAD_box_RNA_helicase"/>
</dbReference>
<feature type="compositionally biased region" description="Basic and acidic residues" evidence="13">
    <location>
        <begin position="246"/>
        <end position="260"/>
    </location>
</feature>
<keyword evidence="9" id="KW-0539">Nucleus</keyword>
<feature type="compositionally biased region" description="Basic residues" evidence="13">
    <location>
        <begin position="397"/>
        <end position="410"/>
    </location>
</feature>
<dbReference type="InterPro" id="IPR014001">
    <property type="entry name" value="Helicase_ATP-bd"/>
</dbReference>
<dbReference type="GO" id="GO:0003723">
    <property type="term" value="F:RNA binding"/>
    <property type="evidence" value="ECO:0007669"/>
    <property type="project" value="UniProtKB-KW"/>
</dbReference>
<protein>
    <recommendedName>
        <fullName evidence="2">RNA helicase</fullName>
        <ecNumber evidence="2">3.6.4.13</ecNumber>
    </recommendedName>
</protein>
<dbReference type="GO" id="GO:0005634">
    <property type="term" value="C:nucleus"/>
    <property type="evidence" value="ECO:0007669"/>
    <property type="project" value="UniProtKB-SubCell"/>
</dbReference>
<evidence type="ECO:0000259" key="16">
    <source>
        <dbReference type="PROSITE" id="PS51195"/>
    </source>
</evidence>
<dbReference type="PROSITE" id="PS51195">
    <property type="entry name" value="Q_MOTIF"/>
    <property type="match status" value="1"/>
</dbReference>
<comment type="caution">
    <text evidence="17">The sequence shown here is derived from an EMBL/GenBank/DDBJ whole genome shotgun (WGS) entry which is preliminary data.</text>
</comment>
<organism evidence="17 18">
    <name type="scientific">Paramarasmius palmivorus</name>
    <dbReference type="NCBI Taxonomy" id="297713"/>
    <lineage>
        <taxon>Eukaryota</taxon>
        <taxon>Fungi</taxon>
        <taxon>Dikarya</taxon>
        <taxon>Basidiomycota</taxon>
        <taxon>Agaricomycotina</taxon>
        <taxon>Agaricomycetes</taxon>
        <taxon>Agaricomycetidae</taxon>
        <taxon>Agaricales</taxon>
        <taxon>Marasmiineae</taxon>
        <taxon>Marasmiaceae</taxon>
        <taxon>Paramarasmius</taxon>
    </lineage>
</organism>
<dbReference type="GO" id="GO:0003724">
    <property type="term" value="F:RNA helicase activity"/>
    <property type="evidence" value="ECO:0007669"/>
    <property type="project" value="UniProtKB-EC"/>
</dbReference>
<dbReference type="PROSITE" id="PS00039">
    <property type="entry name" value="DEAD_ATP_HELICASE"/>
    <property type="match status" value="1"/>
</dbReference>
<dbReference type="Pfam" id="PF00270">
    <property type="entry name" value="DEAD"/>
    <property type="match status" value="2"/>
</dbReference>
<dbReference type="Gene3D" id="3.40.50.300">
    <property type="entry name" value="P-loop containing nucleotide triphosphate hydrolases"/>
    <property type="match status" value="2"/>
</dbReference>
<reference evidence="17 18" key="1">
    <citation type="submission" date="2024-01" db="EMBL/GenBank/DDBJ databases">
        <title>A draft genome for a cacao thread blight-causing isolate of Paramarasmius palmivorus.</title>
        <authorList>
            <person name="Baruah I.K."/>
            <person name="Bukari Y."/>
            <person name="Amoako-Attah I."/>
            <person name="Meinhardt L.W."/>
            <person name="Bailey B.A."/>
            <person name="Cohen S.P."/>
        </authorList>
    </citation>
    <scope>NUCLEOTIDE SEQUENCE [LARGE SCALE GENOMIC DNA]</scope>
    <source>
        <strain evidence="17 18">GH-12</strain>
    </source>
</reference>
<dbReference type="SUPFAM" id="SSF52540">
    <property type="entry name" value="P-loop containing nucleoside triphosphate hydrolases"/>
    <property type="match status" value="1"/>
</dbReference>
<feature type="region of interest" description="Disordered" evidence="13">
    <location>
        <begin position="240"/>
        <end position="267"/>
    </location>
</feature>
<evidence type="ECO:0000259" key="15">
    <source>
        <dbReference type="PROSITE" id="PS51194"/>
    </source>
</evidence>
<comment type="similarity">
    <text evidence="12">Belongs to the DEAD box helicase family.</text>
</comment>
<feature type="region of interest" description="Disordered" evidence="13">
    <location>
        <begin position="356"/>
        <end position="380"/>
    </location>
</feature>
<dbReference type="InterPro" id="IPR000629">
    <property type="entry name" value="RNA-helicase_DEAD-box_CS"/>
</dbReference>
<dbReference type="PANTHER" id="PTHR47959">
    <property type="entry name" value="ATP-DEPENDENT RNA HELICASE RHLE-RELATED"/>
    <property type="match status" value="1"/>
</dbReference>
<feature type="region of interest" description="Disordered" evidence="13">
    <location>
        <begin position="394"/>
        <end position="415"/>
    </location>
</feature>
<evidence type="ECO:0000256" key="4">
    <source>
        <dbReference type="ARBA" id="ARBA00022741"/>
    </source>
</evidence>
<keyword evidence="3" id="KW-0690">Ribosome biogenesis</keyword>
<evidence type="ECO:0000256" key="6">
    <source>
        <dbReference type="ARBA" id="ARBA00022806"/>
    </source>
</evidence>
<dbReference type="AlphaFoldDB" id="A0AAW0CNL9"/>
<feature type="domain" description="Helicase ATP-binding" evidence="14">
    <location>
        <begin position="151"/>
        <end position="408"/>
    </location>
</feature>
<dbReference type="InterPro" id="IPR001650">
    <property type="entry name" value="Helicase_C-like"/>
</dbReference>
<dbReference type="GO" id="GO:0042254">
    <property type="term" value="P:ribosome biogenesis"/>
    <property type="evidence" value="ECO:0007669"/>
    <property type="project" value="UniProtKB-KW"/>
</dbReference>
<evidence type="ECO:0000256" key="13">
    <source>
        <dbReference type="SAM" id="MobiDB-lite"/>
    </source>
</evidence>
<sequence>MPNINLSNKRKNSSSSSKLSKKAKLRHENTSSLPWKAVPRPVEAGIDGDDGVLELEEVEGVEVFYEETDGGKVARFNLIQDNEDIETEDALGAGDADNGLDVEEITEIEQVQFNSETLLPEWHEFSLHPQLNGALHHKNFLKPTPIQAQAIPLALQGRDVVGVAQTGSGKTLAYGLPILHNLLFQATSVPLPLHIRKGTKRPLRALVLAPTRELALQVSSHLNMCLSSFDIPVKTEPELITPLKGKGKEKAKDDENKPLDNPKSPKRIPPLVSVAAIVGGMSAQKQRRMLDRGVDILVATPGRLWDIIQEDDNLAHAIRHDLRFLVLDEADRMIEAGHFKELDGILRLTLREEADERIPDDSGTAADEETNDESKPDNRPLQTFVFSATLSKELQRNVKKRSRPKSKSKNKQPASTLDDLVLRLDFRDPTGGPEVIDLSPEDGVVDTLTESKVECLVADKDVHLYYFLSRYPGRTLVFLSAIDGIRRLLPLLEMLGQKVFPIHSQLEMRQRLKNLDRFKSIPNCVLLATDIAARGLDIQGVDHVVHYQVPRSADVYVHRNGRTARAGGKGFSLLLVAPDERRVLSGVLSSFESGRDPKSIPLLPIPDTTLLDKLKARIRLAKEIEGMSHKTRKANHEEKWMKEAAEALGVDLSDEESSGRRNPPRTKLKQDAKLASMKAELKGLLSQPLLARGASMKYITSGSHPLVEELLQREQEVLIDEETSATPVLLGIGGGVRDAGKDVTDAAKKRKKNKVMRGKEQRKQEEEEWKGIEA</sequence>
<dbReference type="GO" id="GO:0005829">
    <property type="term" value="C:cytosol"/>
    <property type="evidence" value="ECO:0007669"/>
    <property type="project" value="TreeGrafter"/>
</dbReference>
<evidence type="ECO:0000256" key="1">
    <source>
        <dbReference type="ARBA" id="ARBA00004123"/>
    </source>
</evidence>
<evidence type="ECO:0000256" key="11">
    <source>
        <dbReference type="PROSITE-ProRule" id="PRU00552"/>
    </source>
</evidence>
<dbReference type="CDD" id="cd18787">
    <property type="entry name" value="SF2_C_DEAD"/>
    <property type="match status" value="1"/>
</dbReference>
<evidence type="ECO:0000256" key="10">
    <source>
        <dbReference type="ARBA" id="ARBA00047984"/>
    </source>
</evidence>
<feature type="short sequence motif" description="Q motif" evidence="11">
    <location>
        <begin position="120"/>
        <end position="148"/>
    </location>
</feature>
<dbReference type="SMART" id="SM00490">
    <property type="entry name" value="HELICc"/>
    <property type="match status" value="1"/>
</dbReference>
<dbReference type="PROSITE" id="PS51192">
    <property type="entry name" value="HELICASE_ATP_BIND_1"/>
    <property type="match status" value="1"/>
</dbReference>
<feature type="compositionally biased region" description="Basic and acidic residues" evidence="13">
    <location>
        <begin position="757"/>
        <end position="774"/>
    </location>
</feature>
<dbReference type="GO" id="GO:0005524">
    <property type="term" value="F:ATP binding"/>
    <property type="evidence" value="ECO:0007669"/>
    <property type="project" value="UniProtKB-KW"/>
</dbReference>
<dbReference type="GO" id="GO:0010467">
    <property type="term" value="P:gene expression"/>
    <property type="evidence" value="ECO:0007669"/>
    <property type="project" value="UniProtKB-ARBA"/>
</dbReference>
<evidence type="ECO:0000256" key="12">
    <source>
        <dbReference type="RuleBase" id="RU000492"/>
    </source>
</evidence>
<evidence type="ECO:0000256" key="3">
    <source>
        <dbReference type="ARBA" id="ARBA00022517"/>
    </source>
</evidence>
<feature type="domain" description="Helicase C-terminal" evidence="15">
    <location>
        <begin position="460"/>
        <end position="611"/>
    </location>
</feature>
<name>A0AAW0CNL9_9AGAR</name>
<keyword evidence="6 12" id="KW-0347">Helicase</keyword>
<dbReference type="InterPro" id="IPR014014">
    <property type="entry name" value="RNA_helicase_DEAD_Q_motif"/>
</dbReference>
<keyword evidence="4 12" id="KW-0547">Nucleotide-binding</keyword>
<dbReference type="InterPro" id="IPR011545">
    <property type="entry name" value="DEAD/DEAH_box_helicase_dom"/>
</dbReference>
<accession>A0AAW0CNL9</accession>
<dbReference type="PANTHER" id="PTHR47959:SF1">
    <property type="entry name" value="ATP-DEPENDENT RNA HELICASE DBPA"/>
    <property type="match status" value="1"/>
</dbReference>
<dbReference type="SMART" id="SM00487">
    <property type="entry name" value="DEXDc"/>
    <property type="match status" value="1"/>
</dbReference>
<evidence type="ECO:0000256" key="7">
    <source>
        <dbReference type="ARBA" id="ARBA00022840"/>
    </source>
</evidence>
<evidence type="ECO:0000256" key="2">
    <source>
        <dbReference type="ARBA" id="ARBA00012552"/>
    </source>
</evidence>
<evidence type="ECO:0000256" key="8">
    <source>
        <dbReference type="ARBA" id="ARBA00022884"/>
    </source>
</evidence>
<keyword evidence="7 12" id="KW-0067">ATP-binding</keyword>
<evidence type="ECO:0000259" key="14">
    <source>
        <dbReference type="PROSITE" id="PS51192"/>
    </source>
</evidence>
<feature type="domain" description="DEAD-box RNA helicase Q" evidence="16">
    <location>
        <begin position="120"/>
        <end position="148"/>
    </location>
</feature>
<feature type="region of interest" description="Disordered" evidence="13">
    <location>
        <begin position="740"/>
        <end position="774"/>
    </location>
</feature>
<evidence type="ECO:0000256" key="9">
    <source>
        <dbReference type="ARBA" id="ARBA00023242"/>
    </source>
</evidence>
<dbReference type="Proteomes" id="UP001383192">
    <property type="component" value="Unassembled WGS sequence"/>
</dbReference>
<dbReference type="InterPro" id="IPR027417">
    <property type="entry name" value="P-loop_NTPase"/>
</dbReference>
<evidence type="ECO:0000313" key="17">
    <source>
        <dbReference type="EMBL" id="KAK7041437.1"/>
    </source>
</evidence>